<feature type="chain" id="PRO_5031467168" evidence="1">
    <location>
        <begin position="25"/>
        <end position="136"/>
    </location>
</feature>
<dbReference type="Proteomes" id="UP000569092">
    <property type="component" value="Unassembled WGS sequence"/>
</dbReference>
<name>A0A7W8N631_9BACT</name>
<proteinExistence type="predicted"/>
<accession>A0A7W8N631</accession>
<sequence length="136" mass="15053">MIPLVRSWLILLATFICFGTVAKAQHMNSASAPCRNEVVTVAMENCFDKAYKAADGGLNQRFSQISKVLQADDLQRLKVAQRLWIQFRDATCTAESNLYNGGTASAPAYSACLEELTRQRTADLETIYGWVIANSK</sequence>
<evidence type="ECO:0000259" key="2">
    <source>
        <dbReference type="Pfam" id="PF07007"/>
    </source>
</evidence>
<dbReference type="InterPro" id="IPR009739">
    <property type="entry name" value="LprI-like_N"/>
</dbReference>
<evidence type="ECO:0000313" key="4">
    <source>
        <dbReference type="Proteomes" id="UP000569092"/>
    </source>
</evidence>
<dbReference type="Gene3D" id="1.20.1270.180">
    <property type="match status" value="1"/>
</dbReference>
<comment type="caution">
    <text evidence="3">The sequence shown here is derived from an EMBL/GenBank/DDBJ whole genome shotgun (WGS) entry which is preliminary data.</text>
</comment>
<feature type="signal peptide" evidence="1">
    <location>
        <begin position="1"/>
        <end position="24"/>
    </location>
</feature>
<reference evidence="3 4" key="1">
    <citation type="submission" date="2020-08" db="EMBL/GenBank/DDBJ databases">
        <title>Genomic Encyclopedia of Type Strains, Phase IV (KMG-V): Genome sequencing to study the core and pangenomes of soil and plant-associated prokaryotes.</title>
        <authorList>
            <person name="Whitman W."/>
        </authorList>
    </citation>
    <scope>NUCLEOTIDE SEQUENCE [LARGE SCALE GENOMIC DNA]</scope>
    <source>
        <strain evidence="3 4">M8US30</strain>
    </source>
</reference>
<dbReference type="PANTHER" id="PTHR39176:SF1">
    <property type="entry name" value="PERIPLASMIC PROTEIN"/>
    <property type="match status" value="1"/>
</dbReference>
<dbReference type="PANTHER" id="PTHR39176">
    <property type="entry name" value="PERIPLASMIC PROTEIN-RELATED"/>
    <property type="match status" value="1"/>
</dbReference>
<organism evidence="3 4">
    <name type="scientific">Tunturiibacter lichenicola</name>
    <dbReference type="NCBI Taxonomy" id="2051959"/>
    <lineage>
        <taxon>Bacteria</taxon>
        <taxon>Pseudomonadati</taxon>
        <taxon>Acidobacteriota</taxon>
        <taxon>Terriglobia</taxon>
        <taxon>Terriglobales</taxon>
        <taxon>Acidobacteriaceae</taxon>
        <taxon>Tunturiibacter</taxon>
    </lineage>
</organism>
<protein>
    <submittedName>
        <fullName evidence="3">Uncharacterized protein YecT (DUF1311 family)</fullName>
    </submittedName>
</protein>
<dbReference type="AlphaFoldDB" id="A0A7W8N631"/>
<gene>
    <name evidence="3" type="ORF">HDF10_003157</name>
</gene>
<dbReference type="Pfam" id="PF07007">
    <property type="entry name" value="LprI"/>
    <property type="match status" value="1"/>
</dbReference>
<dbReference type="EMBL" id="JACHDZ010000005">
    <property type="protein sequence ID" value="MBB5345166.1"/>
    <property type="molecule type" value="Genomic_DNA"/>
</dbReference>
<keyword evidence="1" id="KW-0732">Signal</keyword>
<feature type="domain" description="Lysozyme inhibitor LprI-like N-terminal" evidence="2">
    <location>
        <begin position="36"/>
        <end position="124"/>
    </location>
</feature>
<evidence type="ECO:0000256" key="1">
    <source>
        <dbReference type="SAM" id="SignalP"/>
    </source>
</evidence>
<evidence type="ECO:0000313" key="3">
    <source>
        <dbReference type="EMBL" id="MBB5345166.1"/>
    </source>
</evidence>